<dbReference type="SMART" id="SM00388">
    <property type="entry name" value="HisKA"/>
    <property type="match status" value="1"/>
</dbReference>
<evidence type="ECO:0000313" key="5">
    <source>
        <dbReference type="Proteomes" id="UP000648075"/>
    </source>
</evidence>
<evidence type="ECO:0000256" key="2">
    <source>
        <dbReference type="ARBA" id="ARBA00012438"/>
    </source>
</evidence>
<accession>A0A918PKU7</accession>
<comment type="caution">
    <text evidence="4">The sequence shown here is derived from an EMBL/GenBank/DDBJ whole genome shotgun (WGS) entry which is preliminary data.</text>
</comment>
<reference evidence="4" key="2">
    <citation type="submission" date="2020-09" db="EMBL/GenBank/DDBJ databases">
        <authorList>
            <person name="Sun Q."/>
            <person name="Kim S."/>
        </authorList>
    </citation>
    <scope>NUCLEOTIDE SEQUENCE</scope>
    <source>
        <strain evidence="4">KCTC 32255</strain>
    </source>
</reference>
<feature type="domain" description="Signal transduction histidine kinase dimerisation/phosphoacceptor" evidence="3">
    <location>
        <begin position="375"/>
        <end position="443"/>
    </location>
</feature>
<dbReference type="Proteomes" id="UP000648075">
    <property type="component" value="Unassembled WGS sequence"/>
</dbReference>
<evidence type="ECO:0000313" key="4">
    <source>
        <dbReference type="EMBL" id="GGZ13069.1"/>
    </source>
</evidence>
<gene>
    <name evidence="4" type="ORF">GCM10011614_30280</name>
</gene>
<evidence type="ECO:0000256" key="1">
    <source>
        <dbReference type="ARBA" id="ARBA00000085"/>
    </source>
</evidence>
<dbReference type="EMBL" id="BMZA01000015">
    <property type="protein sequence ID" value="GGZ13069.1"/>
    <property type="molecule type" value="Genomic_DNA"/>
</dbReference>
<dbReference type="RefSeq" id="WP_189622130.1">
    <property type="nucleotide sequence ID" value="NZ_BMZA01000015.1"/>
</dbReference>
<comment type="catalytic activity">
    <reaction evidence="1">
        <text>ATP + protein L-histidine = ADP + protein N-phospho-L-histidine.</text>
        <dbReference type="EC" id="2.7.13.3"/>
    </reaction>
</comment>
<dbReference type="GO" id="GO:0000155">
    <property type="term" value="F:phosphorelay sensor kinase activity"/>
    <property type="evidence" value="ECO:0007669"/>
    <property type="project" value="InterPro"/>
</dbReference>
<protein>
    <recommendedName>
        <fullName evidence="2">histidine kinase</fullName>
        <ecNumber evidence="2">2.7.13.3</ecNumber>
    </recommendedName>
</protein>
<reference evidence="4" key="1">
    <citation type="journal article" date="2014" name="Int. J. Syst. Evol. Microbiol.">
        <title>Complete genome sequence of Corynebacterium casei LMG S-19264T (=DSM 44701T), isolated from a smear-ripened cheese.</title>
        <authorList>
            <consortium name="US DOE Joint Genome Institute (JGI-PGF)"/>
            <person name="Walter F."/>
            <person name="Albersmeier A."/>
            <person name="Kalinowski J."/>
            <person name="Ruckert C."/>
        </authorList>
    </citation>
    <scope>NUCLEOTIDE SEQUENCE</scope>
    <source>
        <strain evidence="4">KCTC 32255</strain>
    </source>
</reference>
<sequence>MHFDDRLATVLALPVSGTALARIQYRQLVDILGRARPAADFGPLHEEGLIRLLQLAEQIPASERARMVGDADRPIANPRLLALLAEAEPQVATSAIAAARLDEEAWLALIPALPVRARGIVRHRRDLGPRVDALLERLGVRDRALPPVVEATAAQHSAPVDDIDAFLLDCVAREDALDQAKAQAAAQEITRPLAPAPVVPLRGKNGSNDNRRTADAGIGAIVRRIEEFRRARESGNHAAHSADAPFLPLGDLVHEVPRGAVSVDFATDAEGRITWVDGPLASALVGFSLSGAADRDGEEADAAAPPPLVSQLRARQPLRAAPLAFEGAPAISGEWLADAVARFDPVSGRFTGYCGRLRRPLRIAPVAAQPSADQAAADNMRQILHELKNPANAIQVAAEIIQQQLYGPAPHEYRALAAAIAGDVAQILAGFDELDRLVKLESGVMAPGAGECDLALILTQTVSRLQAWTAPRRSGFVQQAQAASLPIRLDCQEAERMIWRLLAALAGSTAPDEQLALRWWADSAQVRVEMELPAALAGYVGDDLFAIPAGERGSALSAGSFGIGFTLRLAAAEARAAGGTLMHEGGVLRLDLPGLTGPASSHSNNLQSRVG</sequence>
<organism evidence="4 5">
    <name type="scientific">Novosphingobium colocasiae</name>
    <dbReference type="NCBI Taxonomy" id="1256513"/>
    <lineage>
        <taxon>Bacteria</taxon>
        <taxon>Pseudomonadati</taxon>
        <taxon>Pseudomonadota</taxon>
        <taxon>Alphaproteobacteria</taxon>
        <taxon>Sphingomonadales</taxon>
        <taxon>Sphingomonadaceae</taxon>
        <taxon>Novosphingobium</taxon>
    </lineage>
</organism>
<name>A0A918PKU7_9SPHN</name>
<proteinExistence type="predicted"/>
<dbReference type="InterPro" id="IPR003661">
    <property type="entry name" value="HisK_dim/P_dom"/>
</dbReference>
<dbReference type="InterPro" id="IPR036097">
    <property type="entry name" value="HisK_dim/P_sf"/>
</dbReference>
<dbReference type="EC" id="2.7.13.3" evidence="2"/>
<keyword evidence="5" id="KW-1185">Reference proteome</keyword>
<dbReference type="AlphaFoldDB" id="A0A918PKU7"/>
<evidence type="ECO:0000259" key="3">
    <source>
        <dbReference type="SMART" id="SM00388"/>
    </source>
</evidence>
<dbReference type="SUPFAM" id="SSF47384">
    <property type="entry name" value="Homodimeric domain of signal transducing histidine kinase"/>
    <property type="match status" value="1"/>
</dbReference>